<dbReference type="OrthoDB" id="1375905at2"/>
<dbReference type="AlphaFoldDB" id="A0A3M9NAP7"/>
<protein>
    <submittedName>
        <fullName evidence="2">DUF3826 domain-containing protein</fullName>
    </submittedName>
</protein>
<organism evidence="2 3">
    <name type="scientific">Hanamia caeni</name>
    <dbReference type="NCBI Taxonomy" id="2294116"/>
    <lineage>
        <taxon>Bacteria</taxon>
        <taxon>Pseudomonadati</taxon>
        <taxon>Bacteroidota</taxon>
        <taxon>Chitinophagia</taxon>
        <taxon>Chitinophagales</taxon>
        <taxon>Chitinophagaceae</taxon>
        <taxon>Hanamia</taxon>
    </lineage>
</organism>
<gene>
    <name evidence="2" type="ORF">EFY79_14185</name>
</gene>
<sequence>MNKKYFCLLACVAFFASATAQSNTEQPDKEQAYIKVIDQRARKIVAPLGIKDAGKAERVKDIIALRYHQLNDWQNEEEAKVKAAKAKNTTDKAALKAQIASYQKEEDAQIDSSHKAYISALSKELTPQQVDKVKDGMTYNILPVTYKGYQEMIPNLTTTQKAQIFAWLKEAREHAIDAGSSEKKHWWFGKYKGRINNYLSAQGYDLKKEGEEWQKRRDSAKSAVEK</sequence>
<dbReference type="InterPro" id="IPR024284">
    <property type="entry name" value="DUF3826"/>
</dbReference>
<dbReference type="Proteomes" id="UP000267223">
    <property type="component" value="Unassembled WGS sequence"/>
</dbReference>
<proteinExistence type="predicted"/>
<accession>A0A3M9NAP7</accession>
<dbReference type="EMBL" id="RJJR01000012">
    <property type="protein sequence ID" value="RNI34831.1"/>
    <property type="molecule type" value="Genomic_DNA"/>
</dbReference>
<feature type="signal peptide" evidence="1">
    <location>
        <begin position="1"/>
        <end position="22"/>
    </location>
</feature>
<feature type="chain" id="PRO_5017930511" evidence="1">
    <location>
        <begin position="23"/>
        <end position="226"/>
    </location>
</feature>
<name>A0A3M9NAP7_9BACT</name>
<keyword evidence="1" id="KW-0732">Signal</keyword>
<dbReference type="Pfam" id="PF12875">
    <property type="entry name" value="DUF3826"/>
    <property type="match status" value="1"/>
</dbReference>
<comment type="caution">
    <text evidence="2">The sequence shown here is derived from an EMBL/GenBank/DDBJ whole genome shotgun (WGS) entry which is preliminary data.</text>
</comment>
<evidence type="ECO:0000313" key="2">
    <source>
        <dbReference type="EMBL" id="RNI34831.1"/>
    </source>
</evidence>
<evidence type="ECO:0000256" key="1">
    <source>
        <dbReference type="SAM" id="SignalP"/>
    </source>
</evidence>
<evidence type="ECO:0000313" key="3">
    <source>
        <dbReference type="Proteomes" id="UP000267223"/>
    </source>
</evidence>
<keyword evidence="3" id="KW-1185">Reference proteome</keyword>
<dbReference type="RefSeq" id="WP_123121387.1">
    <property type="nucleotide sequence ID" value="NZ_RJJR01000012.1"/>
</dbReference>
<reference evidence="2 3" key="1">
    <citation type="submission" date="2018-11" db="EMBL/GenBank/DDBJ databases">
        <title>Draft genome sequence of Ferruginibacter sp. BO-59.</title>
        <authorList>
            <person name="Im W.T."/>
        </authorList>
    </citation>
    <scope>NUCLEOTIDE SEQUENCE [LARGE SCALE GENOMIC DNA]</scope>
    <source>
        <strain evidence="2 3">BO-59</strain>
    </source>
</reference>